<accession>A0A371GBB3</accession>
<dbReference type="Pfam" id="PF03732">
    <property type="entry name" value="Retrotrans_gag"/>
    <property type="match status" value="1"/>
</dbReference>
<dbReference type="AlphaFoldDB" id="A0A371GBB3"/>
<protein>
    <recommendedName>
        <fullName evidence="1">Retrotransposon gag domain-containing protein</fullName>
    </recommendedName>
</protein>
<keyword evidence="3" id="KW-1185">Reference proteome</keyword>
<organism evidence="2 3">
    <name type="scientific">Mucuna pruriens</name>
    <name type="common">Velvet bean</name>
    <name type="synonym">Dolichos pruriens</name>
    <dbReference type="NCBI Taxonomy" id="157652"/>
    <lineage>
        <taxon>Eukaryota</taxon>
        <taxon>Viridiplantae</taxon>
        <taxon>Streptophyta</taxon>
        <taxon>Embryophyta</taxon>
        <taxon>Tracheophyta</taxon>
        <taxon>Spermatophyta</taxon>
        <taxon>Magnoliopsida</taxon>
        <taxon>eudicotyledons</taxon>
        <taxon>Gunneridae</taxon>
        <taxon>Pentapetalae</taxon>
        <taxon>rosids</taxon>
        <taxon>fabids</taxon>
        <taxon>Fabales</taxon>
        <taxon>Fabaceae</taxon>
        <taxon>Papilionoideae</taxon>
        <taxon>50 kb inversion clade</taxon>
        <taxon>NPAAA clade</taxon>
        <taxon>indigoferoid/millettioid clade</taxon>
        <taxon>Phaseoleae</taxon>
        <taxon>Mucuna</taxon>
    </lineage>
</organism>
<sequence length="85" mass="9894">MTLPEDDILNSPGQDSTALLPGQLDWGSIKLVRCVKTWRDLAAAFLRQYKYNKDMASDRSRLQNLSKMEPEGFKEYAQRWWELAT</sequence>
<name>A0A371GBB3_MUCPR</name>
<reference evidence="2" key="1">
    <citation type="submission" date="2018-05" db="EMBL/GenBank/DDBJ databases">
        <title>Draft genome of Mucuna pruriens seed.</title>
        <authorList>
            <person name="Nnadi N.E."/>
            <person name="Vos R."/>
            <person name="Hasami M.H."/>
            <person name="Devisetty U.K."/>
            <person name="Aguiy J.C."/>
        </authorList>
    </citation>
    <scope>NUCLEOTIDE SEQUENCE [LARGE SCALE GENOMIC DNA]</scope>
    <source>
        <strain evidence="2">JCA_2017</strain>
    </source>
</reference>
<gene>
    <name evidence="2" type="ORF">CR513_30669</name>
</gene>
<evidence type="ECO:0000313" key="2">
    <source>
        <dbReference type="EMBL" id="RDX87809.1"/>
    </source>
</evidence>
<dbReference type="InterPro" id="IPR005162">
    <property type="entry name" value="Retrotrans_gag_dom"/>
</dbReference>
<comment type="caution">
    <text evidence="2">The sequence shown here is derived from an EMBL/GenBank/DDBJ whole genome shotgun (WGS) entry which is preliminary data.</text>
</comment>
<evidence type="ECO:0000259" key="1">
    <source>
        <dbReference type="Pfam" id="PF03732"/>
    </source>
</evidence>
<dbReference type="OrthoDB" id="1750196at2759"/>
<dbReference type="EMBL" id="QJKJ01006122">
    <property type="protein sequence ID" value="RDX87809.1"/>
    <property type="molecule type" value="Genomic_DNA"/>
</dbReference>
<feature type="non-terminal residue" evidence="2">
    <location>
        <position position="1"/>
    </location>
</feature>
<feature type="domain" description="Retrotransposon gag" evidence="1">
    <location>
        <begin position="31"/>
        <end position="83"/>
    </location>
</feature>
<dbReference type="Proteomes" id="UP000257109">
    <property type="component" value="Unassembled WGS sequence"/>
</dbReference>
<evidence type="ECO:0000313" key="3">
    <source>
        <dbReference type="Proteomes" id="UP000257109"/>
    </source>
</evidence>
<proteinExistence type="predicted"/>